<dbReference type="PANTHER" id="PTHR30535:SF7">
    <property type="entry name" value="IRON(III) DICITRATE-BINDING PROTEIN"/>
    <property type="match status" value="1"/>
</dbReference>
<evidence type="ECO:0000313" key="4">
    <source>
        <dbReference type="EMBL" id="MFB9347993.1"/>
    </source>
</evidence>
<dbReference type="Pfam" id="PF01497">
    <property type="entry name" value="Peripla_BP_2"/>
    <property type="match status" value="1"/>
</dbReference>
<organism evidence="4 5">
    <name type="scientific">Streptomyces heliomycini</name>
    <dbReference type="NCBI Taxonomy" id="284032"/>
    <lineage>
        <taxon>Bacteria</taxon>
        <taxon>Bacillati</taxon>
        <taxon>Actinomycetota</taxon>
        <taxon>Actinomycetes</taxon>
        <taxon>Kitasatosporales</taxon>
        <taxon>Streptomycetaceae</taxon>
        <taxon>Streptomyces</taxon>
    </lineage>
</organism>
<dbReference type="Gene3D" id="3.40.50.1980">
    <property type="entry name" value="Nitrogenase molybdenum iron protein domain"/>
    <property type="match status" value="2"/>
</dbReference>
<dbReference type="InterPro" id="IPR050902">
    <property type="entry name" value="ABC_Transporter_SBP"/>
</dbReference>
<evidence type="ECO:0000313" key="5">
    <source>
        <dbReference type="Proteomes" id="UP001589753"/>
    </source>
</evidence>
<accession>A0ABV5L752</accession>
<protein>
    <submittedName>
        <fullName evidence="4">ABC transporter substrate-binding protein</fullName>
    </submittedName>
</protein>
<reference evidence="4 5" key="1">
    <citation type="submission" date="2024-09" db="EMBL/GenBank/DDBJ databases">
        <authorList>
            <person name="Sun Q."/>
            <person name="Mori K."/>
        </authorList>
    </citation>
    <scope>NUCLEOTIDE SEQUENCE [LARGE SCALE GENOMIC DNA]</scope>
    <source>
        <strain evidence="4 5">JCM 9767</strain>
    </source>
</reference>
<dbReference type="EMBL" id="JBHMDI010000020">
    <property type="protein sequence ID" value="MFB9347993.1"/>
    <property type="molecule type" value="Genomic_DNA"/>
</dbReference>
<feature type="compositionally biased region" description="Basic and acidic residues" evidence="2">
    <location>
        <begin position="164"/>
        <end position="177"/>
    </location>
</feature>
<evidence type="ECO:0000259" key="3">
    <source>
        <dbReference type="PROSITE" id="PS50983"/>
    </source>
</evidence>
<feature type="domain" description="Fe/B12 periplasmic-binding" evidence="3">
    <location>
        <begin position="68"/>
        <end position="351"/>
    </location>
</feature>
<name>A0ABV5L752_9ACTN</name>
<feature type="region of interest" description="Disordered" evidence="2">
    <location>
        <begin position="161"/>
        <end position="180"/>
    </location>
</feature>
<evidence type="ECO:0000256" key="1">
    <source>
        <dbReference type="ARBA" id="ARBA00008814"/>
    </source>
</evidence>
<dbReference type="Proteomes" id="UP001589753">
    <property type="component" value="Unassembled WGS sequence"/>
</dbReference>
<dbReference type="PROSITE" id="PS50983">
    <property type="entry name" value="FE_B12_PBP"/>
    <property type="match status" value="1"/>
</dbReference>
<dbReference type="SUPFAM" id="SSF53807">
    <property type="entry name" value="Helical backbone' metal receptor"/>
    <property type="match status" value="1"/>
</dbReference>
<dbReference type="PANTHER" id="PTHR30535">
    <property type="entry name" value="VITAMIN B12-BINDING PROTEIN"/>
    <property type="match status" value="1"/>
</dbReference>
<keyword evidence="5" id="KW-1185">Reference proteome</keyword>
<evidence type="ECO:0000256" key="2">
    <source>
        <dbReference type="SAM" id="MobiDB-lite"/>
    </source>
</evidence>
<comment type="similarity">
    <text evidence="1">Belongs to the bacterial solute-binding protein 8 family.</text>
</comment>
<sequence length="354" mass="37349">MGPDVEEAATVHLPRPARRSVLLLTGALLLTACGSGSGSSDGPATRGARAVAFDNCGRRVTVGAPPKRAVSLNQGTTEIMLSLGLADRMAGTATWTDPVLKGLEKADAKVPRLADDQPSFERVLAAEPDFVAASFASTLSAGGVAPREKFEELGVPTYLSPADCEGKDNSGDGDGSRTRPLAMDTVYREVEELARVFGVEDRGEELVARLKSRVAKAASGVRAEDTTVLYWFANQESPYMAGCCGAPGVITNALGAKNVLDDSRQEWPQVSWETVADRDPDVLVVGDLTRRSQTAESAAKKIAFLESHPATRNMRAVKGKSYVLLSGQAMNPTIRTVEGVEKVAAALRAHGLAG</sequence>
<dbReference type="RefSeq" id="WP_366481334.1">
    <property type="nucleotide sequence ID" value="NZ_JBHMDI010000020.1"/>
</dbReference>
<gene>
    <name evidence="4" type="ORF">ACFFUA_11050</name>
</gene>
<dbReference type="InterPro" id="IPR002491">
    <property type="entry name" value="ABC_transptr_periplasmic_BD"/>
</dbReference>
<proteinExistence type="inferred from homology"/>
<comment type="caution">
    <text evidence="4">The sequence shown here is derived from an EMBL/GenBank/DDBJ whole genome shotgun (WGS) entry which is preliminary data.</text>
</comment>